<dbReference type="GO" id="GO:0043565">
    <property type="term" value="F:sequence-specific DNA binding"/>
    <property type="evidence" value="ECO:0007669"/>
    <property type="project" value="TreeGrafter"/>
</dbReference>
<evidence type="ECO:0000259" key="5">
    <source>
        <dbReference type="PROSITE" id="PS50931"/>
    </source>
</evidence>
<dbReference type="PANTHER" id="PTHR30537:SF14">
    <property type="entry name" value="TRANSCRIPTIONAL REGULATOR LYSR FAMILY"/>
    <property type="match status" value="1"/>
</dbReference>
<feature type="domain" description="HTH lysR-type" evidence="5">
    <location>
        <begin position="7"/>
        <end position="64"/>
    </location>
</feature>
<dbReference type="SUPFAM" id="SSF46785">
    <property type="entry name" value="Winged helix' DNA-binding domain"/>
    <property type="match status" value="1"/>
</dbReference>
<dbReference type="PANTHER" id="PTHR30537">
    <property type="entry name" value="HTH-TYPE TRANSCRIPTIONAL REGULATOR"/>
    <property type="match status" value="1"/>
</dbReference>
<gene>
    <name evidence="6" type="ORF">EKG39_05715</name>
</gene>
<name>A0A431WD09_9GAMM</name>
<dbReference type="Gene3D" id="3.40.190.290">
    <property type="match status" value="1"/>
</dbReference>
<keyword evidence="7" id="KW-1185">Reference proteome</keyword>
<dbReference type="AlphaFoldDB" id="A0A431WD09"/>
<evidence type="ECO:0000256" key="3">
    <source>
        <dbReference type="ARBA" id="ARBA00023125"/>
    </source>
</evidence>
<evidence type="ECO:0000256" key="2">
    <source>
        <dbReference type="ARBA" id="ARBA00023015"/>
    </source>
</evidence>
<dbReference type="Pfam" id="PF03466">
    <property type="entry name" value="LysR_substrate"/>
    <property type="match status" value="1"/>
</dbReference>
<reference evidence="6 7" key="1">
    <citation type="submission" date="2018-12" db="EMBL/GenBank/DDBJ databases">
        <authorList>
            <person name="Yu L."/>
        </authorList>
    </citation>
    <scope>NUCLEOTIDE SEQUENCE [LARGE SCALE GENOMIC DNA]</scope>
    <source>
        <strain evidence="6 7">HAW-EB5</strain>
    </source>
</reference>
<organism evidence="6 7">
    <name type="scientific">Shewanella atlantica</name>
    <dbReference type="NCBI Taxonomy" id="271099"/>
    <lineage>
        <taxon>Bacteria</taxon>
        <taxon>Pseudomonadati</taxon>
        <taxon>Pseudomonadota</taxon>
        <taxon>Gammaproteobacteria</taxon>
        <taxon>Alteromonadales</taxon>
        <taxon>Shewanellaceae</taxon>
        <taxon>Shewanella</taxon>
    </lineage>
</organism>
<comment type="similarity">
    <text evidence="1">Belongs to the LysR transcriptional regulatory family.</text>
</comment>
<keyword evidence="3" id="KW-0238">DNA-binding</keyword>
<dbReference type="GO" id="GO:0003700">
    <property type="term" value="F:DNA-binding transcription factor activity"/>
    <property type="evidence" value="ECO:0007669"/>
    <property type="project" value="InterPro"/>
</dbReference>
<dbReference type="InterPro" id="IPR036388">
    <property type="entry name" value="WH-like_DNA-bd_sf"/>
</dbReference>
<protein>
    <submittedName>
        <fullName evidence="6">LysR family transcriptional regulator</fullName>
    </submittedName>
</protein>
<evidence type="ECO:0000313" key="7">
    <source>
        <dbReference type="Proteomes" id="UP000282060"/>
    </source>
</evidence>
<dbReference type="PROSITE" id="PS50931">
    <property type="entry name" value="HTH_LYSR"/>
    <property type="match status" value="1"/>
</dbReference>
<dbReference type="FunFam" id="1.10.10.10:FF:000001">
    <property type="entry name" value="LysR family transcriptional regulator"/>
    <property type="match status" value="1"/>
</dbReference>
<dbReference type="Pfam" id="PF00126">
    <property type="entry name" value="HTH_1"/>
    <property type="match status" value="1"/>
</dbReference>
<comment type="caution">
    <text evidence="6">The sequence shown here is derived from an EMBL/GenBank/DDBJ whole genome shotgun (WGS) entry which is preliminary data.</text>
</comment>
<dbReference type="EMBL" id="RXNV01000002">
    <property type="protein sequence ID" value="RTR33245.1"/>
    <property type="molecule type" value="Genomic_DNA"/>
</dbReference>
<dbReference type="InterPro" id="IPR000847">
    <property type="entry name" value="LysR_HTH_N"/>
</dbReference>
<evidence type="ECO:0000256" key="1">
    <source>
        <dbReference type="ARBA" id="ARBA00009437"/>
    </source>
</evidence>
<dbReference type="InterPro" id="IPR036390">
    <property type="entry name" value="WH_DNA-bd_sf"/>
</dbReference>
<sequence>MKDGLQHEAYQMVIFNALATTGSLTKAAEKLEVSVSHVSKQLHILEEKLNVQLINRSTRSLALTPEGKDFADYCEQIVALIHGANTLMTDSRDEVSGNVRLALSCSFGTLHVLPALDELQRKYPALTTEVSLFDYKVDMLEEEIDLWFTTFEEINAGYVAQRIVDTHFILLASPDYIQQHGAPTHPTELKTHNCVTYHSKNRSYTHWLFAKEGEDLDVQVSGNYRVDKAEAIRDAVLAGRGIGYIASYLLTDELASGKLIPLMPDWKPTQKMPVYAVYPKYQNLPFRLKTIIDFVKQVIGQPPYWDKNLSKWLKR</sequence>
<dbReference type="InterPro" id="IPR005119">
    <property type="entry name" value="LysR_subst-bd"/>
</dbReference>
<dbReference type="SUPFAM" id="SSF53850">
    <property type="entry name" value="Periplasmic binding protein-like II"/>
    <property type="match status" value="1"/>
</dbReference>
<proteinExistence type="inferred from homology"/>
<keyword evidence="2" id="KW-0805">Transcription regulation</keyword>
<dbReference type="OrthoDB" id="9786526at2"/>
<dbReference type="Proteomes" id="UP000282060">
    <property type="component" value="Unassembled WGS sequence"/>
</dbReference>
<dbReference type="Gene3D" id="1.10.10.10">
    <property type="entry name" value="Winged helix-like DNA-binding domain superfamily/Winged helix DNA-binding domain"/>
    <property type="match status" value="1"/>
</dbReference>
<dbReference type="CDD" id="cd08422">
    <property type="entry name" value="PBP2_CrgA_like"/>
    <property type="match status" value="1"/>
</dbReference>
<dbReference type="FunFam" id="3.40.190.290:FF:000001">
    <property type="entry name" value="Transcriptional regulator, LysR family"/>
    <property type="match status" value="1"/>
</dbReference>
<dbReference type="GO" id="GO:0006351">
    <property type="term" value="P:DNA-templated transcription"/>
    <property type="evidence" value="ECO:0007669"/>
    <property type="project" value="TreeGrafter"/>
</dbReference>
<evidence type="ECO:0000313" key="6">
    <source>
        <dbReference type="EMBL" id="RTR33245.1"/>
    </source>
</evidence>
<accession>A0A431WD09</accession>
<dbReference type="InterPro" id="IPR058163">
    <property type="entry name" value="LysR-type_TF_proteobact-type"/>
</dbReference>
<evidence type="ECO:0000256" key="4">
    <source>
        <dbReference type="ARBA" id="ARBA00023163"/>
    </source>
</evidence>
<dbReference type="RefSeq" id="WP_126504802.1">
    <property type="nucleotide sequence ID" value="NZ_RXNV01000002.1"/>
</dbReference>
<keyword evidence="4" id="KW-0804">Transcription</keyword>